<dbReference type="Ensembl" id="ENSLACT00000006605.1">
    <property type="protein sequence ID" value="ENSLACP00000006552.1"/>
    <property type="gene ID" value="ENSLACG00000005808.1"/>
</dbReference>
<proteinExistence type="predicted"/>
<organism evidence="2 3">
    <name type="scientific">Latimeria chalumnae</name>
    <name type="common">Coelacanth</name>
    <dbReference type="NCBI Taxonomy" id="7897"/>
    <lineage>
        <taxon>Eukaryota</taxon>
        <taxon>Metazoa</taxon>
        <taxon>Chordata</taxon>
        <taxon>Craniata</taxon>
        <taxon>Vertebrata</taxon>
        <taxon>Euteleostomi</taxon>
        <taxon>Coelacanthiformes</taxon>
        <taxon>Coelacanthidae</taxon>
        <taxon>Latimeria</taxon>
    </lineage>
</organism>
<dbReference type="InterPro" id="IPR050951">
    <property type="entry name" value="Retrovirus_Pol_polyprotein"/>
</dbReference>
<protein>
    <recommendedName>
        <fullName evidence="1">Integrase catalytic domain-containing protein</fullName>
    </recommendedName>
</protein>
<dbReference type="PANTHER" id="PTHR37984:SF12">
    <property type="entry name" value="RIBONUCLEASE H"/>
    <property type="match status" value="1"/>
</dbReference>
<sequence length="316" mass="36702">MRDNVQQYCQNCLICAQDNPSPRTNKAQLRSQRSSGLWCNIQVDYMGPLSTSARNNKYILVVIDLLSKWVEAFPITNCKAKTTAKILVEQVFSRWGLPISIESDQGTHFTGEIFQEVMRMLGIKQQFHIPYRPQSSGLVERVNCQLKLMIRKFVTENQRNWDQIFPLFLMCIQVTPSTSSRFVPSKVMFGKKLRLPERLWFDLSTPQQDGIWVDKYVTELKQHLFKVAKRAAINMGKSKQKAKAYFDKHVAATEYNIGDKVMLLVFNTNSPLSHRWQGPYDILDKVSLSVYKIQLKEGKVPVDKWFHVNQMKLFKD</sequence>
<dbReference type="GO" id="GO:0003676">
    <property type="term" value="F:nucleic acid binding"/>
    <property type="evidence" value="ECO:0007669"/>
    <property type="project" value="InterPro"/>
</dbReference>
<reference evidence="2" key="3">
    <citation type="submission" date="2025-09" db="UniProtKB">
        <authorList>
            <consortium name="Ensembl"/>
        </authorList>
    </citation>
    <scope>IDENTIFICATION</scope>
</reference>
<dbReference type="Gene3D" id="3.30.420.10">
    <property type="entry name" value="Ribonuclease H-like superfamily/Ribonuclease H"/>
    <property type="match status" value="1"/>
</dbReference>
<dbReference type="PANTHER" id="PTHR37984">
    <property type="entry name" value="PROTEIN CBG26694"/>
    <property type="match status" value="1"/>
</dbReference>
<dbReference type="Proteomes" id="UP000008672">
    <property type="component" value="Unassembled WGS sequence"/>
</dbReference>
<dbReference type="HOGENOM" id="CLU_000384_6_0_1"/>
<dbReference type="STRING" id="7897.ENSLACP00000006552"/>
<dbReference type="eggNOG" id="KOG0017">
    <property type="taxonomic scope" value="Eukaryota"/>
</dbReference>
<name>H3AA81_LATCH</name>
<dbReference type="SUPFAM" id="SSF53098">
    <property type="entry name" value="Ribonuclease H-like"/>
    <property type="match status" value="1"/>
</dbReference>
<dbReference type="PROSITE" id="PS50994">
    <property type="entry name" value="INTEGRASE"/>
    <property type="match status" value="1"/>
</dbReference>
<dbReference type="InterPro" id="IPR036397">
    <property type="entry name" value="RNaseH_sf"/>
</dbReference>
<feature type="domain" description="Integrase catalytic" evidence="1">
    <location>
        <begin position="30"/>
        <end position="192"/>
    </location>
</feature>
<dbReference type="AlphaFoldDB" id="H3AA81"/>
<dbReference type="GeneTree" id="ENSGT01000000214408"/>
<dbReference type="EMBL" id="AFYH01238916">
    <property type="status" value="NOT_ANNOTATED_CDS"/>
    <property type="molecule type" value="Genomic_DNA"/>
</dbReference>
<dbReference type="Gene3D" id="2.30.30.850">
    <property type="match status" value="1"/>
</dbReference>
<evidence type="ECO:0000313" key="2">
    <source>
        <dbReference type="Ensembl" id="ENSLACP00000006552.1"/>
    </source>
</evidence>
<dbReference type="FunFam" id="3.30.420.10:FF:000032">
    <property type="entry name" value="Retrovirus-related Pol polyprotein from transposon 297-like Protein"/>
    <property type="match status" value="1"/>
</dbReference>
<dbReference type="GO" id="GO:0015074">
    <property type="term" value="P:DNA integration"/>
    <property type="evidence" value="ECO:0007669"/>
    <property type="project" value="InterPro"/>
</dbReference>
<accession>H3AA81</accession>
<dbReference type="InterPro" id="IPR012337">
    <property type="entry name" value="RNaseH-like_sf"/>
</dbReference>
<dbReference type="Pfam" id="PF00665">
    <property type="entry name" value="rve"/>
    <property type="match status" value="1"/>
</dbReference>
<evidence type="ECO:0000259" key="1">
    <source>
        <dbReference type="PROSITE" id="PS50994"/>
    </source>
</evidence>
<reference evidence="2" key="2">
    <citation type="submission" date="2025-08" db="UniProtKB">
        <authorList>
            <consortium name="Ensembl"/>
        </authorList>
    </citation>
    <scope>IDENTIFICATION</scope>
</reference>
<reference evidence="3" key="1">
    <citation type="submission" date="2011-08" db="EMBL/GenBank/DDBJ databases">
        <title>The draft genome of Latimeria chalumnae.</title>
        <authorList>
            <person name="Di Palma F."/>
            <person name="Alfoldi J."/>
            <person name="Johnson J."/>
            <person name="Berlin A."/>
            <person name="Gnerre S."/>
            <person name="Jaffe D."/>
            <person name="MacCallum I."/>
            <person name="Young S."/>
            <person name="Walker B.J."/>
            <person name="Lander E."/>
            <person name="Lindblad-Toh K."/>
        </authorList>
    </citation>
    <scope>NUCLEOTIDE SEQUENCE [LARGE SCALE GENOMIC DNA]</scope>
    <source>
        <strain evidence="3">Wild caught</strain>
    </source>
</reference>
<dbReference type="InterPro" id="IPR001584">
    <property type="entry name" value="Integrase_cat-core"/>
</dbReference>
<keyword evidence="3" id="KW-1185">Reference proteome</keyword>
<evidence type="ECO:0000313" key="3">
    <source>
        <dbReference type="Proteomes" id="UP000008672"/>
    </source>
</evidence>
<dbReference type="OMA" id="FLWENIC"/>
<dbReference type="InParanoid" id="H3AA81"/>